<reference evidence="3" key="1">
    <citation type="journal article" date="2023" name="Mol. Phylogenet. Evol.">
        <title>Genome-scale phylogeny and comparative genomics of the fungal order Sordariales.</title>
        <authorList>
            <person name="Hensen N."/>
            <person name="Bonometti L."/>
            <person name="Westerberg I."/>
            <person name="Brannstrom I.O."/>
            <person name="Guillou S."/>
            <person name="Cros-Aarteil S."/>
            <person name="Calhoun S."/>
            <person name="Haridas S."/>
            <person name="Kuo A."/>
            <person name="Mondo S."/>
            <person name="Pangilinan J."/>
            <person name="Riley R."/>
            <person name="LaButti K."/>
            <person name="Andreopoulos B."/>
            <person name="Lipzen A."/>
            <person name="Chen C."/>
            <person name="Yan M."/>
            <person name="Daum C."/>
            <person name="Ng V."/>
            <person name="Clum A."/>
            <person name="Steindorff A."/>
            <person name="Ohm R.A."/>
            <person name="Martin F."/>
            <person name="Silar P."/>
            <person name="Natvig D.O."/>
            <person name="Lalanne C."/>
            <person name="Gautier V."/>
            <person name="Ament-Velasquez S.L."/>
            <person name="Kruys A."/>
            <person name="Hutchinson M.I."/>
            <person name="Powell A.J."/>
            <person name="Barry K."/>
            <person name="Miller A.N."/>
            <person name="Grigoriev I.V."/>
            <person name="Debuchy R."/>
            <person name="Gladieux P."/>
            <person name="Hiltunen Thoren M."/>
            <person name="Johannesson H."/>
        </authorList>
    </citation>
    <scope>NUCLEOTIDE SEQUENCE</scope>
    <source>
        <strain evidence="3">CBS 232.78</strain>
    </source>
</reference>
<keyword evidence="2" id="KW-1133">Transmembrane helix</keyword>
<gene>
    <name evidence="3" type="ORF">B0H63DRAFT_519491</name>
</gene>
<accession>A0AAE0U463</accession>
<evidence type="ECO:0000256" key="1">
    <source>
        <dbReference type="SAM" id="MobiDB-lite"/>
    </source>
</evidence>
<keyword evidence="2" id="KW-0472">Membrane</keyword>
<comment type="caution">
    <text evidence="3">The sequence shown here is derived from an EMBL/GenBank/DDBJ whole genome shotgun (WGS) entry which is preliminary data.</text>
</comment>
<sequence>MGGVLGASRRSQLGFPAVASIDRTVRRPVTVGRPSCEWTEYPKVTEEGSSRGRYWIGTRISKTRICRSSQTGSPPIGLTVWLALAGALALVVCIPGLDTRPRGGRRDRTRTSSNRAEQ</sequence>
<feature type="region of interest" description="Disordered" evidence="1">
    <location>
        <begin position="97"/>
        <end position="118"/>
    </location>
</feature>
<evidence type="ECO:0000313" key="4">
    <source>
        <dbReference type="Proteomes" id="UP001285441"/>
    </source>
</evidence>
<dbReference type="AlphaFoldDB" id="A0AAE0U463"/>
<dbReference type="EMBL" id="JAULSW010000002">
    <property type="protein sequence ID" value="KAK3390261.1"/>
    <property type="molecule type" value="Genomic_DNA"/>
</dbReference>
<protein>
    <submittedName>
        <fullName evidence="3">Uncharacterized protein</fullName>
    </submittedName>
</protein>
<proteinExistence type="predicted"/>
<dbReference type="Proteomes" id="UP001285441">
    <property type="component" value="Unassembled WGS sequence"/>
</dbReference>
<feature type="transmembrane region" description="Helical" evidence="2">
    <location>
        <begin position="78"/>
        <end position="97"/>
    </location>
</feature>
<evidence type="ECO:0000313" key="3">
    <source>
        <dbReference type="EMBL" id="KAK3390261.1"/>
    </source>
</evidence>
<reference evidence="3" key="2">
    <citation type="submission" date="2023-06" db="EMBL/GenBank/DDBJ databases">
        <authorList>
            <consortium name="Lawrence Berkeley National Laboratory"/>
            <person name="Haridas S."/>
            <person name="Hensen N."/>
            <person name="Bonometti L."/>
            <person name="Westerberg I."/>
            <person name="Brannstrom I.O."/>
            <person name="Guillou S."/>
            <person name="Cros-Aarteil S."/>
            <person name="Calhoun S."/>
            <person name="Kuo A."/>
            <person name="Mondo S."/>
            <person name="Pangilinan J."/>
            <person name="Riley R."/>
            <person name="LaButti K."/>
            <person name="Andreopoulos B."/>
            <person name="Lipzen A."/>
            <person name="Chen C."/>
            <person name="Yanf M."/>
            <person name="Daum C."/>
            <person name="Ng V."/>
            <person name="Clum A."/>
            <person name="Steindorff A."/>
            <person name="Ohm R."/>
            <person name="Martin F."/>
            <person name="Silar P."/>
            <person name="Natvig D."/>
            <person name="Lalanne C."/>
            <person name="Gautier V."/>
            <person name="Ament-velasquez S.L."/>
            <person name="Kruys A."/>
            <person name="Hutchinson M.I."/>
            <person name="Powell A.J."/>
            <person name="Barry K."/>
            <person name="Miller A.N."/>
            <person name="Grigoriev I.V."/>
            <person name="Debuchy R."/>
            <person name="Gladieux P."/>
            <person name="Thoren M.H."/>
            <person name="Johannesson H."/>
        </authorList>
    </citation>
    <scope>NUCLEOTIDE SEQUENCE</scope>
    <source>
        <strain evidence="3">CBS 232.78</strain>
    </source>
</reference>
<name>A0AAE0U463_9PEZI</name>
<organism evidence="3 4">
    <name type="scientific">Podospora didyma</name>
    <dbReference type="NCBI Taxonomy" id="330526"/>
    <lineage>
        <taxon>Eukaryota</taxon>
        <taxon>Fungi</taxon>
        <taxon>Dikarya</taxon>
        <taxon>Ascomycota</taxon>
        <taxon>Pezizomycotina</taxon>
        <taxon>Sordariomycetes</taxon>
        <taxon>Sordariomycetidae</taxon>
        <taxon>Sordariales</taxon>
        <taxon>Podosporaceae</taxon>
        <taxon>Podospora</taxon>
    </lineage>
</organism>
<keyword evidence="4" id="KW-1185">Reference proteome</keyword>
<evidence type="ECO:0000256" key="2">
    <source>
        <dbReference type="SAM" id="Phobius"/>
    </source>
</evidence>
<feature type="compositionally biased region" description="Basic and acidic residues" evidence="1">
    <location>
        <begin position="99"/>
        <end position="118"/>
    </location>
</feature>
<keyword evidence="2" id="KW-0812">Transmembrane</keyword>